<accession>A0A0K2VJW2</accession>
<name>A0A0K2VJW2_LEPSM</name>
<protein>
    <submittedName>
        <fullName evidence="1">Uncharacterized protein</fullName>
    </submittedName>
</protein>
<evidence type="ECO:0000313" key="1">
    <source>
        <dbReference type="EMBL" id="CDW50620.1"/>
    </source>
</evidence>
<dbReference type="EMBL" id="HACA01033259">
    <property type="protein sequence ID" value="CDW50620.1"/>
    <property type="molecule type" value="Transcribed_RNA"/>
</dbReference>
<proteinExistence type="predicted"/>
<reference evidence="1" key="1">
    <citation type="submission" date="2014-05" db="EMBL/GenBank/DDBJ databases">
        <authorList>
            <person name="Chronopoulou M."/>
        </authorList>
    </citation>
    <scope>NUCLEOTIDE SEQUENCE</scope>
    <source>
        <tissue evidence="1">Whole organism</tissue>
    </source>
</reference>
<sequence length="15" mass="1937">MNLLIFRRRFQNCIL</sequence>
<organism evidence="1">
    <name type="scientific">Lepeophtheirus salmonis</name>
    <name type="common">Salmon louse</name>
    <name type="synonym">Caligus salmonis</name>
    <dbReference type="NCBI Taxonomy" id="72036"/>
    <lineage>
        <taxon>Eukaryota</taxon>
        <taxon>Metazoa</taxon>
        <taxon>Ecdysozoa</taxon>
        <taxon>Arthropoda</taxon>
        <taxon>Crustacea</taxon>
        <taxon>Multicrustacea</taxon>
        <taxon>Hexanauplia</taxon>
        <taxon>Copepoda</taxon>
        <taxon>Siphonostomatoida</taxon>
        <taxon>Caligidae</taxon>
        <taxon>Lepeophtheirus</taxon>
    </lineage>
</organism>